<accession>A0ABN1QWR4</accession>
<dbReference type="PANTHER" id="PTHR30007">
    <property type="entry name" value="PHP DOMAIN PROTEIN"/>
    <property type="match status" value="1"/>
</dbReference>
<evidence type="ECO:0000313" key="3">
    <source>
        <dbReference type="EMBL" id="GAA0948357.1"/>
    </source>
</evidence>
<dbReference type="EMBL" id="BAAAHH010000008">
    <property type="protein sequence ID" value="GAA0948357.1"/>
    <property type="molecule type" value="Genomic_DNA"/>
</dbReference>
<dbReference type="PANTHER" id="PTHR30007:SF0">
    <property type="entry name" value="TRANSPOSASE"/>
    <property type="match status" value="1"/>
</dbReference>
<evidence type="ECO:0000259" key="2">
    <source>
        <dbReference type="Pfam" id="PF13340"/>
    </source>
</evidence>
<gene>
    <name evidence="3" type="ORF">GCM10009550_24610</name>
</gene>
<feature type="domain" description="Transposase IS4-like" evidence="1">
    <location>
        <begin position="64"/>
        <end position="209"/>
    </location>
</feature>
<evidence type="ECO:0000313" key="4">
    <source>
        <dbReference type="Proteomes" id="UP001500665"/>
    </source>
</evidence>
<evidence type="ECO:0000259" key="1">
    <source>
        <dbReference type="Pfam" id="PF01609"/>
    </source>
</evidence>
<reference evidence="3 4" key="1">
    <citation type="journal article" date="2019" name="Int. J. Syst. Evol. Microbiol.">
        <title>The Global Catalogue of Microorganisms (GCM) 10K type strain sequencing project: providing services to taxonomists for standard genome sequencing and annotation.</title>
        <authorList>
            <consortium name="The Broad Institute Genomics Platform"/>
            <consortium name="The Broad Institute Genome Sequencing Center for Infectious Disease"/>
            <person name="Wu L."/>
            <person name="Ma J."/>
        </authorList>
    </citation>
    <scope>NUCLEOTIDE SEQUENCE [LARGE SCALE GENOMIC DNA]</scope>
    <source>
        <strain evidence="3 4">JCM 10696</strain>
    </source>
</reference>
<sequence length="246" mass="27345">MREIVNAILYQERTGVQWEYLPHDLPPHSAVYYYFAAWRDDGLTQTIHDLLRCRVREKTGRAEDPSAVAMDSQTVHSAAGIPAATTGLDVGKKSRGRKRGIATDTLGLLIAVVVTAASVHDNAIGIELLDRVVIDNPAVRTAWVDAGFKKQVADHGRALGVAVQTVQREPGAKGFTPIPRRWVVEQTFGTLMRHRRLVRDYEKTTASSQAHVYWAEIDRLTRRLTATTTRWRDQSTAEPALPTLAA</sequence>
<keyword evidence="4" id="KW-1185">Reference proteome</keyword>
<proteinExistence type="predicted"/>
<dbReference type="Pfam" id="PF01609">
    <property type="entry name" value="DDE_Tnp_1"/>
    <property type="match status" value="1"/>
</dbReference>
<organism evidence="3 4">
    <name type="scientific">Actinocorallia libanotica</name>
    <dbReference type="NCBI Taxonomy" id="46162"/>
    <lineage>
        <taxon>Bacteria</taxon>
        <taxon>Bacillati</taxon>
        <taxon>Actinomycetota</taxon>
        <taxon>Actinomycetes</taxon>
        <taxon>Streptosporangiales</taxon>
        <taxon>Thermomonosporaceae</taxon>
        <taxon>Actinocorallia</taxon>
    </lineage>
</organism>
<protein>
    <submittedName>
        <fullName evidence="3">IS5-like element ISSco3 family transposase</fullName>
    </submittedName>
</protein>
<dbReference type="InterPro" id="IPR002559">
    <property type="entry name" value="Transposase_11"/>
</dbReference>
<dbReference type="NCBIfam" id="NF033580">
    <property type="entry name" value="transpos_IS5_3"/>
    <property type="match status" value="1"/>
</dbReference>
<dbReference type="InterPro" id="IPR025161">
    <property type="entry name" value="IS402-like_dom"/>
</dbReference>
<comment type="caution">
    <text evidence="3">The sequence shown here is derived from an EMBL/GenBank/DDBJ whole genome shotgun (WGS) entry which is preliminary data.</text>
</comment>
<name>A0ABN1QWR4_9ACTN</name>
<feature type="domain" description="Insertion element IS402-like" evidence="2">
    <location>
        <begin position="1"/>
        <end position="48"/>
    </location>
</feature>
<dbReference type="Proteomes" id="UP001500665">
    <property type="component" value="Unassembled WGS sequence"/>
</dbReference>
<dbReference type="Pfam" id="PF13340">
    <property type="entry name" value="DUF4096"/>
    <property type="match status" value="1"/>
</dbReference>